<dbReference type="SUPFAM" id="SSF52266">
    <property type="entry name" value="SGNH hydrolase"/>
    <property type="match status" value="1"/>
</dbReference>
<dbReference type="EMBL" id="MCFL01000025">
    <property type="protein sequence ID" value="ORZ34890.1"/>
    <property type="molecule type" value="Genomic_DNA"/>
</dbReference>
<sequence>MKQVLIFGDSLTQFGYDPGFSGWLAHLSNWLAAKRQVSAYGASGYTTQSYSHLLPYLVRTHWPTPSARASADVVILWLGANDAVLPHMAQHVPLPEYEANLRALMQGMDAAFPNARVKLMLTAPCFQEERWARHDGVPETDPLPRLNKVVRTYVEAAKQVVADMPKWTALDMFAPTYAKAHEQGVDIFCDGLHFNKVGNELVFALVKQALLEQAPDLDDQDKASLVRGWPAWNMLPPMSDKEGVKRVIDEFMAKVDVGAGPVENGSA</sequence>
<dbReference type="PANTHER" id="PTHR14209:SF19">
    <property type="entry name" value="ISOAMYL ACETATE-HYDROLYZING ESTERASE 1 HOMOLOG"/>
    <property type="match status" value="1"/>
</dbReference>
<keyword evidence="3" id="KW-1185">Reference proteome</keyword>
<dbReference type="InterPro" id="IPR036514">
    <property type="entry name" value="SGNH_hydro_sf"/>
</dbReference>
<evidence type="ECO:0000313" key="2">
    <source>
        <dbReference type="EMBL" id="ORZ34890.1"/>
    </source>
</evidence>
<evidence type="ECO:0000259" key="1">
    <source>
        <dbReference type="Pfam" id="PF13472"/>
    </source>
</evidence>
<dbReference type="AlphaFoldDB" id="A0A1Y2HJX8"/>
<evidence type="ECO:0000313" key="3">
    <source>
        <dbReference type="Proteomes" id="UP000193411"/>
    </source>
</evidence>
<dbReference type="Gene3D" id="3.40.50.1110">
    <property type="entry name" value="SGNH hydrolase"/>
    <property type="match status" value="1"/>
</dbReference>
<gene>
    <name evidence="2" type="ORF">BCR44DRAFT_25758</name>
</gene>
<feature type="domain" description="SGNH hydrolase-type esterase" evidence="1">
    <location>
        <begin position="6"/>
        <end position="201"/>
    </location>
</feature>
<dbReference type="STRING" id="765915.A0A1Y2HJX8"/>
<dbReference type="InterPro" id="IPR045136">
    <property type="entry name" value="Iah1-like"/>
</dbReference>
<dbReference type="InterPro" id="IPR013830">
    <property type="entry name" value="SGNH_hydro"/>
</dbReference>
<proteinExistence type="predicted"/>
<dbReference type="PANTHER" id="PTHR14209">
    <property type="entry name" value="ISOAMYL ACETATE-HYDROLYZING ESTERASE 1"/>
    <property type="match status" value="1"/>
</dbReference>
<reference evidence="2 3" key="1">
    <citation type="submission" date="2016-07" db="EMBL/GenBank/DDBJ databases">
        <title>Pervasive Adenine N6-methylation of Active Genes in Fungi.</title>
        <authorList>
            <consortium name="DOE Joint Genome Institute"/>
            <person name="Mondo S.J."/>
            <person name="Dannebaum R.O."/>
            <person name="Kuo R.C."/>
            <person name="Labutti K."/>
            <person name="Haridas S."/>
            <person name="Kuo A."/>
            <person name="Salamov A."/>
            <person name="Ahrendt S.R."/>
            <person name="Lipzen A."/>
            <person name="Sullivan W."/>
            <person name="Andreopoulos W.B."/>
            <person name="Clum A."/>
            <person name="Lindquist E."/>
            <person name="Daum C."/>
            <person name="Ramamoorthy G.K."/>
            <person name="Gryganskyi A."/>
            <person name="Culley D."/>
            <person name="Magnuson J.K."/>
            <person name="James T.Y."/>
            <person name="O'Malley M.A."/>
            <person name="Stajich J.E."/>
            <person name="Spatafora J.W."/>
            <person name="Visel A."/>
            <person name="Grigoriev I.V."/>
        </authorList>
    </citation>
    <scope>NUCLEOTIDE SEQUENCE [LARGE SCALE GENOMIC DNA]</scope>
    <source>
        <strain evidence="2 3">PL171</strain>
    </source>
</reference>
<name>A0A1Y2HJX8_9FUNG</name>
<accession>A0A1Y2HJX8</accession>
<dbReference type="Proteomes" id="UP000193411">
    <property type="component" value="Unassembled WGS sequence"/>
</dbReference>
<protein>
    <submittedName>
        <fullName evidence="2">SGNH hydrolase-type esterase domain-containing protein</fullName>
    </submittedName>
</protein>
<comment type="caution">
    <text evidence="2">The sequence shown here is derived from an EMBL/GenBank/DDBJ whole genome shotgun (WGS) entry which is preliminary data.</text>
</comment>
<dbReference type="OrthoDB" id="671439at2759"/>
<dbReference type="GO" id="GO:0016787">
    <property type="term" value="F:hydrolase activity"/>
    <property type="evidence" value="ECO:0007669"/>
    <property type="project" value="UniProtKB-KW"/>
</dbReference>
<organism evidence="2 3">
    <name type="scientific">Catenaria anguillulae PL171</name>
    <dbReference type="NCBI Taxonomy" id="765915"/>
    <lineage>
        <taxon>Eukaryota</taxon>
        <taxon>Fungi</taxon>
        <taxon>Fungi incertae sedis</taxon>
        <taxon>Blastocladiomycota</taxon>
        <taxon>Blastocladiomycetes</taxon>
        <taxon>Blastocladiales</taxon>
        <taxon>Catenariaceae</taxon>
        <taxon>Catenaria</taxon>
    </lineage>
</organism>
<dbReference type="Pfam" id="PF13472">
    <property type="entry name" value="Lipase_GDSL_2"/>
    <property type="match status" value="1"/>
</dbReference>
<keyword evidence="2" id="KW-0378">Hydrolase</keyword>